<sequence length="434" mass="48913">MDFWRLFGYAKTSFYHHDSPLFLPTKNTKTGEQPTNLLDLCKHVTPVCRLNPLLFNGHLQTFWTAVKSQDIPIYYKRRLFSAEEPQFAGTFAVDFAVNPYEGTDESLPPRTTYYNDGEFEDIGSMDTKPMLVTLHGLSGGSHEIYLRHVLRPIVDAGWEACVVNSRGCAKSKITTGVLYNARATWDVRQVVKWLRRTFPNRPLFGIGYSLGANILVNYLGEEGESCMLNAAVICSNPWNLEAGNLALQRTWLGSEVYSKTMGTSMKKLFEDHVDAISKNPRVDIEKVRNITYLYEFDRELQGPTWGYPTEGAYYRDASSCDSLMAVRIPLFAIHAEDDPIAVKEAIPFREFQQSPFGVLCTTSLGGHLSWFENGGGRWFAKPASQFLIQFFENIDLDKLEKKPGEKAGNGIGLGGKALASFNPMRRKLQIDVEP</sequence>
<evidence type="ECO:0000256" key="5">
    <source>
        <dbReference type="ARBA" id="ARBA00054277"/>
    </source>
</evidence>
<dbReference type="GO" id="GO:0051793">
    <property type="term" value="P:medium-chain fatty acid catabolic process"/>
    <property type="evidence" value="ECO:0007669"/>
    <property type="project" value="UniProtKB-ARBA"/>
</dbReference>
<proteinExistence type="inferred from homology"/>
<dbReference type="FunFam" id="3.40.50.1820:FF:000137">
    <property type="entry name" value="EEB1p Acyl-coenzymeA:ethanol O-acyltransferase"/>
    <property type="match status" value="1"/>
</dbReference>
<dbReference type="GeneID" id="59328665"/>
<dbReference type="PANTHER" id="PTHR10794">
    <property type="entry name" value="ABHYDROLASE DOMAIN-CONTAINING PROTEIN"/>
    <property type="match status" value="1"/>
</dbReference>
<name>A0A8H6CHN8_9LECA</name>
<feature type="active site" description="Charge relay system" evidence="8">
    <location>
        <position position="338"/>
    </location>
</feature>
<dbReference type="PIRSF" id="PIRSF005211">
    <property type="entry name" value="Ab_hydro_YheT"/>
    <property type="match status" value="1"/>
</dbReference>
<evidence type="ECO:0000256" key="4">
    <source>
        <dbReference type="ARBA" id="ARBA00050620"/>
    </source>
</evidence>
<dbReference type="PANTHER" id="PTHR10794:SF63">
    <property type="entry name" value="ALPHA_BETA HYDROLASE 1, ISOFORM A"/>
    <property type="match status" value="1"/>
</dbReference>
<evidence type="ECO:0000256" key="2">
    <source>
        <dbReference type="ARBA" id="ARBA00022679"/>
    </source>
</evidence>
<evidence type="ECO:0000256" key="3">
    <source>
        <dbReference type="ARBA" id="ARBA00022801"/>
    </source>
</evidence>
<evidence type="ECO:0000259" key="9">
    <source>
        <dbReference type="Pfam" id="PF00561"/>
    </source>
</evidence>
<dbReference type="Pfam" id="PF00561">
    <property type="entry name" value="Abhydrolase_1"/>
    <property type="match status" value="1"/>
</dbReference>
<reference evidence="10 11" key="1">
    <citation type="journal article" date="2020" name="Genomics">
        <title>Complete, high-quality genomes from long-read metagenomic sequencing of two wolf lichen thalli reveals enigmatic genome architecture.</title>
        <authorList>
            <person name="McKenzie S.K."/>
            <person name="Walston R.F."/>
            <person name="Allen J.L."/>
        </authorList>
    </citation>
    <scope>NUCLEOTIDE SEQUENCE [LARGE SCALE GENOMIC DNA]</scope>
    <source>
        <strain evidence="10">WasteWater1</strain>
    </source>
</reference>
<dbReference type="EC" id="2.3.1.84" evidence="6"/>
<accession>A0A8H6CHN8</accession>
<evidence type="ECO:0000313" key="10">
    <source>
        <dbReference type="EMBL" id="KAF6223404.1"/>
    </source>
</evidence>
<dbReference type="Gene3D" id="3.40.50.1820">
    <property type="entry name" value="alpha/beta hydrolase"/>
    <property type="match status" value="1"/>
</dbReference>
<evidence type="ECO:0000256" key="1">
    <source>
        <dbReference type="ARBA" id="ARBA00010884"/>
    </source>
</evidence>
<dbReference type="Proteomes" id="UP000593566">
    <property type="component" value="Unassembled WGS sequence"/>
</dbReference>
<dbReference type="SUPFAM" id="SSF53474">
    <property type="entry name" value="alpha/beta-Hydrolases"/>
    <property type="match status" value="1"/>
</dbReference>
<dbReference type="AlphaFoldDB" id="A0A8H6CHN8"/>
<evidence type="ECO:0000313" key="11">
    <source>
        <dbReference type="Proteomes" id="UP000593566"/>
    </source>
</evidence>
<evidence type="ECO:0000256" key="8">
    <source>
        <dbReference type="PIRSR" id="PIRSR005211-1"/>
    </source>
</evidence>
<feature type="active site" description="Charge relay system" evidence="8">
    <location>
        <position position="367"/>
    </location>
</feature>
<keyword evidence="2" id="KW-0808">Transferase</keyword>
<feature type="domain" description="AB hydrolase-1" evidence="9">
    <location>
        <begin position="129"/>
        <end position="345"/>
    </location>
</feature>
<dbReference type="EMBL" id="JACCJB010000010">
    <property type="protein sequence ID" value="KAF6223404.1"/>
    <property type="molecule type" value="Genomic_DNA"/>
</dbReference>
<feature type="active site" description="Charge relay system" evidence="8">
    <location>
        <position position="209"/>
    </location>
</feature>
<dbReference type="GO" id="GO:0051792">
    <property type="term" value="P:medium-chain fatty acid biosynthetic process"/>
    <property type="evidence" value="ECO:0007669"/>
    <property type="project" value="TreeGrafter"/>
</dbReference>
<gene>
    <name evidence="10" type="ORF">HO133_000246</name>
</gene>
<dbReference type="GO" id="GO:0004026">
    <property type="term" value="F:alcohol O-acetyltransferase activity"/>
    <property type="evidence" value="ECO:0007669"/>
    <property type="project" value="UniProtKB-EC"/>
</dbReference>
<keyword evidence="3" id="KW-0378">Hydrolase</keyword>
<comment type="function">
    <text evidence="5">Displays enzymatic activity both for medium-chain fatty acid (MCFA) ethyl ester synthesis and hydrolysis (esterase activity). MCFA are toxic for yeast and this enzyme could thus be involved in their detoxification by esterification.</text>
</comment>
<dbReference type="RefSeq" id="XP_037152621.1">
    <property type="nucleotide sequence ID" value="XM_037291186.1"/>
</dbReference>
<dbReference type="GO" id="GO:0008126">
    <property type="term" value="F:acetylesterase activity"/>
    <property type="evidence" value="ECO:0007669"/>
    <property type="project" value="TreeGrafter"/>
</dbReference>
<comment type="similarity">
    <text evidence="1">Belongs to the AB hydrolase superfamily. AB hydrolase 4 family.</text>
</comment>
<dbReference type="InterPro" id="IPR000073">
    <property type="entry name" value="AB_hydrolase_1"/>
</dbReference>
<organism evidence="10 11">
    <name type="scientific">Letharia lupina</name>
    <dbReference type="NCBI Taxonomy" id="560253"/>
    <lineage>
        <taxon>Eukaryota</taxon>
        <taxon>Fungi</taxon>
        <taxon>Dikarya</taxon>
        <taxon>Ascomycota</taxon>
        <taxon>Pezizomycotina</taxon>
        <taxon>Lecanoromycetes</taxon>
        <taxon>OSLEUM clade</taxon>
        <taxon>Lecanoromycetidae</taxon>
        <taxon>Lecanorales</taxon>
        <taxon>Lecanorineae</taxon>
        <taxon>Parmeliaceae</taxon>
        <taxon>Letharia</taxon>
    </lineage>
</organism>
<comment type="catalytic activity">
    <reaction evidence="4">
        <text>an aliphatic alcohol + acetyl-CoA = an acetyl ester + CoA</text>
        <dbReference type="Rhea" id="RHEA:17229"/>
        <dbReference type="ChEBI" id="CHEBI:2571"/>
        <dbReference type="ChEBI" id="CHEBI:47622"/>
        <dbReference type="ChEBI" id="CHEBI:57287"/>
        <dbReference type="ChEBI" id="CHEBI:57288"/>
        <dbReference type="EC" id="2.3.1.84"/>
    </reaction>
</comment>
<evidence type="ECO:0000256" key="6">
    <source>
        <dbReference type="ARBA" id="ARBA00066969"/>
    </source>
</evidence>
<protein>
    <recommendedName>
        <fullName evidence="6">alcohol O-acetyltransferase</fullName>
        <ecNumber evidence="6">2.3.1.84</ecNumber>
    </recommendedName>
    <alternativeName>
        <fullName evidence="7">Alcohol O-acetyltransferase</fullName>
    </alternativeName>
</protein>
<keyword evidence="11" id="KW-1185">Reference proteome</keyword>
<dbReference type="InterPro" id="IPR012020">
    <property type="entry name" value="ABHD4"/>
</dbReference>
<comment type="caution">
    <text evidence="10">The sequence shown here is derived from an EMBL/GenBank/DDBJ whole genome shotgun (WGS) entry which is preliminary data.</text>
</comment>
<dbReference type="GO" id="GO:0047372">
    <property type="term" value="F:monoacylglycerol lipase activity"/>
    <property type="evidence" value="ECO:0007669"/>
    <property type="project" value="TreeGrafter"/>
</dbReference>
<dbReference type="InterPro" id="IPR050960">
    <property type="entry name" value="AB_hydrolase_4_sf"/>
</dbReference>
<dbReference type="InterPro" id="IPR029058">
    <property type="entry name" value="AB_hydrolase_fold"/>
</dbReference>
<evidence type="ECO:0000256" key="7">
    <source>
        <dbReference type="ARBA" id="ARBA00080774"/>
    </source>
</evidence>